<organism evidence="2 3">
    <name type="scientific">Fusibacter paucivorans</name>
    <dbReference type="NCBI Taxonomy" id="76009"/>
    <lineage>
        <taxon>Bacteria</taxon>
        <taxon>Bacillati</taxon>
        <taxon>Bacillota</taxon>
        <taxon>Clostridia</taxon>
        <taxon>Eubacteriales</taxon>
        <taxon>Eubacteriales Family XII. Incertae Sedis</taxon>
        <taxon>Fusibacter</taxon>
    </lineage>
</organism>
<feature type="transmembrane region" description="Helical" evidence="1">
    <location>
        <begin position="55"/>
        <end position="77"/>
    </location>
</feature>
<proteinExistence type="predicted"/>
<evidence type="ECO:0000313" key="3">
    <source>
        <dbReference type="Proteomes" id="UP000746471"/>
    </source>
</evidence>
<reference evidence="2 3" key="1">
    <citation type="submission" date="2021-05" db="EMBL/GenBank/DDBJ databases">
        <title>Fusibacter ferrireducens sp. nov., an anaerobic, sulfur- and Fe-reducing bacterium isolated from the mangrove sediment.</title>
        <authorList>
            <person name="Qiu D."/>
        </authorList>
    </citation>
    <scope>NUCLEOTIDE SEQUENCE [LARGE SCALE GENOMIC DNA]</scope>
    <source>
        <strain evidence="2 3">DSM 12116</strain>
    </source>
</reference>
<dbReference type="RefSeq" id="WP_213235202.1">
    <property type="nucleotide sequence ID" value="NZ_JAHBCL010000002.1"/>
</dbReference>
<feature type="transmembrane region" description="Helical" evidence="1">
    <location>
        <begin position="212"/>
        <end position="229"/>
    </location>
</feature>
<evidence type="ECO:0000313" key="2">
    <source>
        <dbReference type="EMBL" id="MBS7525421.1"/>
    </source>
</evidence>
<dbReference type="Proteomes" id="UP000746471">
    <property type="component" value="Unassembled WGS sequence"/>
</dbReference>
<keyword evidence="1" id="KW-0812">Transmembrane</keyword>
<gene>
    <name evidence="2" type="ORF">KHM83_01875</name>
</gene>
<feature type="transmembrane region" description="Helical" evidence="1">
    <location>
        <begin position="186"/>
        <end position="206"/>
    </location>
</feature>
<name>A0ABS5PLF2_9FIRM</name>
<evidence type="ECO:0000256" key="1">
    <source>
        <dbReference type="SAM" id="Phobius"/>
    </source>
</evidence>
<keyword evidence="1" id="KW-1133">Transmembrane helix</keyword>
<feature type="transmembrane region" description="Helical" evidence="1">
    <location>
        <begin position="118"/>
        <end position="144"/>
    </location>
</feature>
<keyword evidence="3" id="KW-1185">Reference proteome</keyword>
<dbReference type="EMBL" id="JAHBCL010000002">
    <property type="protein sequence ID" value="MBS7525421.1"/>
    <property type="molecule type" value="Genomic_DNA"/>
</dbReference>
<feature type="transmembrane region" description="Helical" evidence="1">
    <location>
        <begin position="156"/>
        <end position="174"/>
    </location>
</feature>
<accession>A0ABS5PLF2</accession>
<sequence>MKEKKETVILDDYTNWVHRFGRIGALIAILYMMFIPIAIAVAYDSFPPLSAILKGGIGVMALFIPIGISEVISYTPILGSASYLTFLTGNILNLKLPCVLNALKLAKADQNTPEGDAIATVAVAASSILTMLIIAIGVLLLVPLQPLFQTEFVKSATSYMLPALFGGMFLGILGPEQGSFRIKNKLLIMIVPVIIVSITVITGILISGLEGVAILLMLPIAIGIARVLWKKGIVHVVANEVKDN</sequence>
<feature type="transmembrane region" description="Helical" evidence="1">
    <location>
        <begin position="20"/>
        <end position="43"/>
    </location>
</feature>
<protein>
    <submittedName>
        <fullName evidence="2">Uncharacterized protein</fullName>
    </submittedName>
</protein>
<keyword evidence="1" id="KW-0472">Membrane</keyword>
<comment type="caution">
    <text evidence="2">The sequence shown here is derived from an EMBL/GenBank/DDBJ whole genome shotgun (WGS) entry which is preliminary data.</text>
</comment>